<comment type="caution">
    <text evidence="1">The sequence shown here is derived from an EMBL/GenBank/DDBJ whole genome shotgun (WGS) entry which is preliminary data.</text>
</comment>
<organism evidence="1 2">
    <name type="scientific">Deinococcus aerolatus</name>
    <dbReference type="NCBI Taxonomy" id="522487"/>
    <lineage>
        <taxon>Bacteria</taxon>
        <taxon>Thermotogati</taxon>
        <taxon>Deinococcota</taxon>
        <taxon>Deinococci</taxon>
        <taxon>Deinococcales</taxon>
        <taxon>Deinococcaceae</taxon>
        <taxon>Deinococcus</taxon>
    </lineage>
</organism>
<evidence type="ECO:0000313" key="2">
    <source>
        <dbReference type="Proteomes" id="UP000639973"/>
    </source>
</evidence>
<proteinExistence type="predicted"/>
<dbReference type="Proteomes" id="UP000639973">
    <property type="component" value="Unassembled WGS sequence"/>
</dbReference>
<reference evidence="2" key="1">
    <citation type="journal article" date="2019" name="Int. J. Syst. Evol. Microbiol.">
        <title>The Global Catalogue of Microorganisms (GCM) 10K type strain sequencing project: providing services to taxonomists for standard genome sequencing and annotation.</title>
        <authorList>
            <consortium name="The Broad Institute Genomics Platform"/>
            <consortium name="The Broad Institute Genome Sequencing Center for Infectious Disease"/>
            <person name="Wu L."/>
            <person name="Ma J."/>
        </authorList>
    </citation>
    <scope>NUCLEOTIDE SEQUENCE [LARGE SCALE GENOMIC DNA]</scope>
    <source>
        <strain evidence="2">JCM 15442</strain>
    </source>
</reference>
<accession>A0ABQ2G6G0</accession>
<gene>
    <name evidence="1" type="ORF">GCM10010840_14700</name>
</gene>
<evidence type="ECO:0000313" key="1">
    <source>
        <dbReference type="EMBL" id="GGL77873.1"/>
    </source>
</evidence>
<name>A0ABQ2G6G0_9DEIO</name>
<protein>
    <submittedName>
        <fullName evidence="1">Uncharacterized protein</fullName>
    </submittedName>
</protein>
<dbReference type="EMBL" id="BMOL01000005">
    <property type="protein sequence ID" value="GGL77873.1"/>
    <property type="molecule type" value="Genomic_DNA"/>
</dbReference>
<keyword evidence="2" id="KW-1185">Reference proteome</keyword>
<sequence length="51" mass="5711">MAMVRDGSEIQVNPPAFSEWLLAPAEDRRVPTAPDPAAWEDFERQMNALLA</sequence>